<dbReference type="EMBL" id="JAQGDS010000017">
    <property type="protein sequence ID" value="KAJ6255901.1"/>
    <property type="molecule type" value="Genomic_DNA"/>
</dbReference>
<feature type="compositionally biased region" description="Basic and acidic residues" evidence="1">
    <location>
        <begin position="63"/>
        <end position="85"/>
    </location>
</feature>
<evidence type="ECO:0000256" key="1">
    <source>
        <dbReference type="SAM" id="MobiDB-lite"/>
    </source>
</evidence>
<sequence length="260" mass="29637">MQKSKGRLSSRNGRVEHPTFLLPTPSFETLPSFWESDTDAETEDSAVGSRRSSPRSSSGYLEELNKDGEGSKRHRRSIESVKSEDASNLTASESISRTVTVTGDSKGKKTEKSELDKKQKISEGTGKSEDSNSRLKDSDEEDEDPKTHRKHILRKTLLLKSLKERIKSEHKQKPRSAKHGVSVSSDPLKVYEESINSTDSPRRPIRHSTHMTAEFKLHFWRDRYENPGGHLDRIKESLYRRRIRRLVKLITKLQAALITS</sequence>
<dbReference type="Proteomes" id="UP001221413">
    <property type="component" value="Unassembled WGS sequence"/>
</dbReference>
<organism evidence="2 3">
    <name type="scientific">Drechslerella dactyloides</name>
    <name type="common">Nematode-trapping fungus</name>
    <name type="synonym">Arthrobotrys dactyloides</name>
    <dbReference type="NCBI Taxonomy" id="74499"/>
    <lineage>
        <taxon>Eukaryota</taxon>
        <taxon>Fungi</taxon>
        <taxon>Dikarya</taxon>
        <taxon>Ascomycota</taxon>
        <taxon>Pezizomycotina</taxon>
        <taxon>Orbiliomycetes</taxon>
        <taxon>Orbiliales</taxon>
        <taxon>Orbiliaceae</taxon>
        <taxon>Drechslerella</taxon>
    </lineage>
</organism>
<keyword evidence="3" id="KW-1185">Reference proteome</keyword>
<feature type="compositionally biased region" description="Basic and acidic residues" evidence="1">
    <location>
        <begin position="105"/>
        <end position="137"/>
    </location>
</feature>
<name>A0AAD6IRV6_DREDA</name>
<dbReference type="AlphaFoldDB" id="A0AAD6IRV6"/>
<evidence type="ECO:0000313" key="3">
    <source>
        <dbReference type="Proteomes" id="UP001221413"/>
    </source>
</evidence>
<reference evidence="2" key="1">
    <citation type="submission" date="2023-01" db="EMBL/GenBank/DDBJ databases">
        <title>The chitinases involved in constricting ring structure development in the nematode-trapping fungus Drechslerella dactyloides.</title>
        <authorList>
            <person name="Wang R."/>
            <person name="Zhang L."/>
            <person name="Tang P."/>
            <person name="Li S."/>
            <person name="Liang L."/>
        </authorList>
    </citation>
    <scope>NUCLEOTIDE SEQUENCE</scope>
    <source>
        <strain evidence="2">YMF1.00031</strain>
    </source>
</reference>
<comment type="caution">
    <text evidence="2">The sequence shown here is derived from an EMBL/GenBank/DDBJ whole genome shotgun (WGS) entry which is preliminary data.</text>
</comment>
<accession>A0AAD6IRV6</accession>
<proteinExistence type="predicted"/>
<evidence type="ECO:0000313" key="2">
    <source>
        <dbReference type="EMBL" id="KAJ6255901.1"/>
    </source>
</evidence>
<feature type="region of interest" description="Disordered" evidence="1">
    <location>
        <begin position="1"/>
        <end position="155"/>
    </location>
</feature>
<feature type="compositionally biased region" description="Low complexity" evidence="1">
    <location>
        <begin position="49"/>
        <end position="58"/>
    </location>
</feature>
<protein>
    <submittedName>
        <fullName evidence="2">Uncharacterized protein</fullName>
    </submittedName>
</protein>
<gene>
    <name evidence="2" type="ORF">Dda_9360</name>
</gene>
<feature type="compositionally biased region" description="Polar residues" evidence="1">
    <location>
        <begin position="86"/>
        <end position="103"/>
    </location>
</feature>